<dbReference type="EMBL" id="CT868023">
    <property type="protein sequence ID" value="CAK62994.1"/>
    <property type="molecule type" value="Genomic_DNA"/>
</dbReference>
<accession>A0BWS7</accession>
<dbReference type="HOGENOM" id="CLU_1067332_0_0_1"/>
<dbReference type="AlphaFoldDB" id="A0BWS7"/>
<keyword evidence="1" id="KW-0472">Membrane</keyword>
<dbReference type="RefSeq" id="XP_001430392.1">
    <property type="nucleotide sequence ID" value="XM_001430355.1"/>
</dbReference>
<dbReference type="GeneID" id="5016195"/>
<evidence type="ECO:0000313" key="2">
    <source>
        <dbReference type="EMBL" id="CAK62994.1"/>
    </source>
</evidence>
<keyword evidence="1" id="KW-1133">Transmembrane helix</keyword>
<feature type="transmembrane region" description="Helical" evidence="1">
    <location>
        <begin position="217"/>
        <end position="240"/>
    </location>
</feature>
<dbReference type="InParanoid" id="A0BWS7"/>
<proteinExistence type="predicted"/>
<evidence type="ECO:0000313" key="3">
    <source>
        <dbReference type="Proteomes" id="UP000000600"/>
    </source>
</evidence>
<sequence length="261" mass="30587">MNLIDINIYEDYLYILDHENGVKRLRLNEIEIDVDFYINQPGCSIISIEKESIILVQHNQQRSIIFEGIINGNSWILLQTKQTMKKSIKNVKQLRDYAILLSNPINNIHRKYMIDSIANKMMLEGNDFYQMDFLGIESIDTNYLVGIFKYGVALYYTIELPSSIVCYAQTPQMSKMQMISTECPNKNQQNLLNYCSSNLEYIFDVRGALMNEFQERIFIYLCIGASVIVTILVVSIISIVRRYQLRKEQINYLKRRGRRSK</sequence>
<reference evidence="2 3" key="1">
    <citation type="journal article" date="2006" name="Nature">
        <title>Global trends of whole-genome duplications revealed by the ciliate Paramecium tetraurelia.</title>
        <authorList>
            <consortium name="Genoscope"/>
            <person name="Aury J.-M."/>
            <person name="Jaillon O."/>
            <person name="Duret L."/>
            <person name="Noel B."/>
            <person name="Jubin C."/>
            <person name="Porcel B.M."/>
            <person name="Segurens B."/>
            <person name="Daubin V."/>
            <person name="Anthouard V."/>
            <person name="Aiach N."/>
            <person name="Arnaiz O."/>
            <person name="Billaut A."/>
            <person name="Beisson J."/>
            <person name="Blanc I."/>
            <person name="Bouhouche K."/>
            <person name="Camara F."/>
            <person name="Duharcourt S."/>
            <person name="Guigo R."/>
            <person name="Gogendeau D."/>
            <person name="Katinka M."/>
            <person name="Keller A.-M."/>
            <person name="Kissmehl R."/>
            <person name="Klotz C."/>
            <person name="Koll F."/>
            <person name="Le Moue A."/>
            <person name="Lepere C."/>
            <person name="Malinsky S."/>
            <person name="Nowacki M."/>
            <person name="Nowak J.K."/>
            <person name="Plattner H."/>
            <person name="Poulain J."/>
            <person name="Ruiz F."/>
            <person name="Serrano V."/>
            <person name="Zagulski M."/>
            <person name="Dessen P."/>
            <person name="Betermier M."/>
            <person name="Weissenbach J."/>
            <person name="Scarpelli C."/>
            <person name="Schachter V."/>
            <person name="Sperling L."/>
            <person name="Meyer E."/>
            <person name="Cohen J."/>
            <person name="Wincker P."/>
        </authorList>
    </citation>
    <scope>NUCLEOTIDE SEQUENCE [LARGE SCALE GENOMIC DNA]</scope>
    <source>
        <strain evidence="2 3">Stock d4-2</strain>
    </source>
</reference>
<keyword evidence="1" id="KW-0812">Transmembrane</keyword>
<protein>
    <submittedName>
        <fullName evidence="2">Uncharacterized protein</fullName>
    </submittedName>
</protein>
<keyword evidence="3" id="KW-1185">Reference proteome</keyword>
<gene>
    <name evidence="2" type="ORF">GSPATT00032846001</name>
</gene>
<dbReference type="OrthoDB" id="309716at2759"/>
<organism evidence="2 3">
    <name type="scientific">Paramecium tetraurelia</name>
    <dbReference type="NCBI Taxonomy" id="5888"/>
    <lineage>
        <taxon>Eukaryota</taxon>
        <taxon>Sar</taxon>
        <taxon>Alveolata</taxon>
        <taxon>Ciliophora</taxon>
        <taxon>Intramacronucleata</taxon>
        <taxon>Oligohymenophorea</taxon>
        <taxon>Peniculida</taxon>
        <taxon>Parameciidae</taxon>
        <taxon>Paramecium</taxon>
    </lineage>
</organism>
<name>A0BWS7_PARTE</name>
<dbReference type="Proteomes" id="UP000000600">
    <property type="component" value="Unassembled WGS sequence"/>
</dbReference>
<evidence type="ECO:0000256" key="1">
    <source>
        <dbReference type="SAM" id="Phobius"/>
    </source>
</evidence>
<dbReference type="KEGG" id="ptm:GSPATT00032846001"/>